<gene>
    <name evidence="1" type="ORF">DW216_03880</name>
</gene>
<dbReference type="EMBL" id="QRJL01000002">
    <property type="protein sequence ID" value="RHH33329.1"/>
    <property type="molecule type" value="Genomic_DNA"/>
</dbReference>
<dbReference type="Proteomes" id="UP000283766">
    <property type="component" value="Unassembled WGS sequence"/>
</dbReference>
<dbReference type="Gene3D" id="3.40.50.2000">
    <property type="entry name" value="Glycogen Phosphorylase B"/>
    <property type="match status" value="2"/>
</dbReference>
<dbReference type="RefSeq" id="WP_118274021.1">
    <property type="nucleotide sequence ID" value="NZ_CAXSNS010000006.1"/>
</dbReference>
<evidence type="ECO:0000313" key="1">
    <source>
        <dbReference type="EMBL" id="RHH33329.1"/>
    </source>
</evidence>
<reference evidence="1 2" key="1">
    <citation type="submission" date="2018-08" db="EMBL/GenBank/DDBJ databases">
        <title>A genome reference for cultivated species of the human gut microbiota.</title>
        <authorList>
            <person name="Zou Y."/>
            <person name="Xue W."/>
            <person name="Luo G."/>
        </authorList>
    </citation>
    <scope>NUCLEOTIDE SEQUENCE [LARGE SCALE GENOMIC DNA]</scope>
    <source>
        <strain evidence="1 2">AM18-14LB</strain>
    </source>
</reference>
<organism evidence="1 2">
    <name type="scientific">Bacteroides uniformis</name>
    <dbReference type="NCBI Taxonomy" id="820"/>
    <lineage>
        <taxon>Bacteria</taxon>
        <taxon>Pseudomonadati</taxon>
        <taxon>Bacteroidota</taxon>
        <taxon>Bacteroidia</taxon>
        <taxon>Bacteroidales</taxon>
        <taxon>Bacteroidaceae</taxon>
        <taxon>Bacteroides</taxon>
    </lineage>
</organism>
<dbReference type="SUPFAM" id="SSF53756">
    <property type="entry name" value="UDP-Glycosyltransferase/glycogen phosphorylase"/>
    <property type="match status" value="1"/>
</dbReference>
<sequence length="382" mass="44153">MNNLNRTLYYITRTYLPSKTGGALMRAGAVEHLNRYFNVKVITVGSHTECINEVEVIGVPFNHNQRLMFWRERIGFIEDFLLPWAKSVYEYLVDKVTSNDVIFCTTGGELSTIIIGYWLKKHIGCPYVVNFRDPLIYSKVNGIKIDKKFHVSRERSELKYLSIADLIVTSSKSNEESLKCKYPHLEDRILNNYFGFIDECKVTSTKSSEDILNLVYGGRFGPLQAPEIFAKACMDVKNVNLYFIGDYTSYKPIWPYTDKFIFLKQMEHSEYQDFLIKHIDVGLLSLSSDYLGACVPAKFYEYINLGLPMLGALPNGDARQLINEKKYGFSCDYRAVEEVRKGIYKFQKKIFLNSCRNNIMADRLAWSMETLIQELVNKIKSL</sequence>
<protein>
    <recommendedName>
        <fullName evidence="3">Glycosyltransferase family 4 protein</fullName>
    </recommendedName>
</protein>
<evidence type="ECO:0008006" key="3">
    <source>
        <dbReference type="Google" id="ProtNLM"/>
    </source>
</evidence>
<evidence type="ECO:0000313" key="2">
    <source>
        <dbReference type="Proteomes" id="UP000283766"/>
    </source>
</evidence>
<proteinExistence type="predicted"/>
<dbReference type="AlphaFoldDB" id="A0A414WGG4"/>
<comment type="caution">
    <text evidence="1">The sequence shown here is derived from an EMBL/GenBank/DDBJ whole genome shotgun (WGS) entry which is preliminary data.</text>
</comment>
<accession>A0A414WGG4</accession>
<name>A0A414WGG4_BACUN</name>